<evidence type="ECO:0000256" key="11">
    <source>
        <dbReference type="ARBA" id="ARBA00023163"/>
    </source>
</evidence>
<feature type="domain" description="HTH araC/xylS-type" evidence="14">
    <location>
        <begin position="1255"/>
        <end position="1354"/>
    </location>
</feature>
<proteinExistence type="predicted"/>
<dbReference type="InterPro" id="IPR013783">
    <property type="entry name" value="Ig-like_fold"/>
</dbReference>
<dbReference type="Gene3D" id="2.60.40.10">
    <property type="entry name" value="Immunoglobulins"/>
    <property type="match status" value="1"/>
</dbReference>
<dbReference type="Gene3D" id="3.30.565.10">
    <property type="entry name" value="Histidine kinase-like ATPase, C-terminal domain"/>
    <property type="match status" value="1"/>
</dbReference>
<keyword evidence="18" id="KW-1185">Reference proteome</keyword>
<dbReference type="eggNOG" id="COG0745">
    <property type="taxonomic scope" value="Bacteria"/>
</dbReference>
<keyword evidence="3 12" id="KW-0597">Phosphoprotein</keyword>
<dbReference type="PRINTS" id="PR00344">
    <property type="entry name" value="BCTRLSENSOR"/>
</dbReference>
<dbReference type="SUPFAM" id="SSF55874">
    <property type="entry name" value="ATPase domain of HSP90 chaperone/DNA topoisomerase II/histidine kinase"/>
    <property type="match status" value="1"/>
</dbReference>
<keyword evidence="13" id="KW-0472">Membrane</keyword>
<comment type="caution">
    <text evidence="17">The sequence shown here is derived from an EMBL/GenBank/DDBJ whole genome shotgun (WGS) entry which is preliminary data.</text>
</comment>
<name>A1ZGA7_MICM2</name>
<dbReference type="InterPro" id="IPR009057">
    <property type="entry name" value="Homeodomain-like_sf"/>
</dbReference>
<keyword evidence="13" id="KW-0812">Transmembrane</keyword>
<dbReference type="SUPFAM" id="SSF46689">
    <property type="entry name" value="Homeodomain-like"/>
    <property type="match status" value="1"/>
</dbReference>
<dbReference type="PROSITE" id="PS50110">
    <property type="entry name" value="RESPONSE_REGULATORY"/>
    <property type="match status" value="1"/>
</dbReference>
<dbReference type="PANTHER" id="PTHR43547:SF2">
    <property type="entry name" value="HYBRID SIGNAL TRANSDUCTION HISTIDINE KINASE C"/>
    <property type="match status" value="1"/>
</dbReference>
<dbReference type="SMART" id="SM00448">
    <property type="entry name" value="REC"/>
    <property type="match status" value="1"/>
</dbReference>
<evidence type="ECO:0000256" key="2">
    <source>
        <dbReference type="ARBA" id="ARBA00012438"/>
    </source>
</evidence>
<keyword evidence="5" id="KW-0547">Nucleotide-binding</keyword>
<feature type="domain" description="Histidine kinase" evidence="15">
    <location>
        <begin position="844"/>
        <end position="1060"/>
    </location>
</feature>
<evidence type="ECO:0000256" key="9">
    <source>
        <dbReference type="ARBA" id="ARBA00023015"/>
    </source>
</evidence>
<keyword evidence="8" id="KW-0902">Two-component regulatory system</keyword>
<dbReference type="InterPro" id="IPR036890">
    <property type="entry name" value="HATPase_C_sf"/>
</dbReference>
<evidence type="ECO:0000259" key="16">
    <source>
        <dbReference type="PROSITE" id="PS50110"/>
    </source>
</evidence>
<dbReference type="InterPro" id="IPR011110">
    <property type="entry name" value="Reg_prop"/>
</dbReference>
<dbReference type="Pfam" id="PF00512">
    <property type="entry name" value="HisKA"/>
    <property type="match status" value="1"/>
</dbReference>
<dbReference type="GO" id="GO:0043565">
    <property type="term" value="F:sequence-specific DNA binding"/>
    <property type="evidence" value="ECO:0007669"/>
    <property type="project" value="InterPro"/>
</dbReference>
<dbReference type="Gene3D" id="3.40.50.2300">
    <property type="match status" value="1"/>
</dbReference>
<comment type="catalytic activity">
    <reaction evidence="1">
        <text>ATP + protein L-histidine = ADP + protein N-phospho-L-histidine.</text>
        <dbReference type="EC" id="2.7.13.3"/>
    </reaction>
</comment>
<dbReference type="GO" id="GO:0000155">
    <property type="term" value="F:phosphorelay sensor kinase activity"/>
    <property type="evidence" value="ECO:0007669"/>
    <property type="project" value="InterPro"/>
</dbReference>
<dbReference type="InterPro" id="IPR003594">
    <property type="entry name" value="HATPase_dom"/>
</dbReference>
<evidence type="ECO:0000256" key="12">
    <source>
        <dbReference type="PROSITE-ProRule" id="PRU00169"/>
    </source>
</evidence>
<evidence type="ECO:0000259" key="15">
    <source>
        <dbReference type="PROSITE" id="PS50109"/>
    </source>
</evidence>
<reference evidence="17 18" key="1">
    <citation type="submission" date="2007-01" db="EMBL/GenBank/DDBJ databases">
        <authorList>
            <person name="Haygood M."/>
            <person name="Podell S."/>
            <person name="Anderson C."/>
            <person name="Hopkinson B."/>
            <person name="Roe K."/>
            <person name="Barbeau K."/>
            <person name="Gaasterland T."/>
            <person name="Ferriera S."/>
            <person name="Johnson J."/>
            <person name="Kravitz S."/>
            <person name="Beeson K."/>
            <person name="Sutton G."/>
            <person name="Rogers Y.-H."/>
            <person name="Friedman R."/>
            <person name="Frazier M."/>
            <person name="Venter J.C."/>
        </authorList>
    </citation>
    <scope>NUCLEOTIDE SEQUENCE [LARGE SCALE GENOMIC DNA]</scope>
    <source>
        <strain evidence="17 18">ATCC 23134</strain>
    </source>
</reference>
<dbReference type="InterPro" id="IPR015943">
    <property type="entry name" value="WD40/YVTN_repeat-like_dom_sf"/>
</dbReference>
<evidence type="ECO:0000256" key="4">
    <source>
        <dbReference type="ARBA" id="ARBA00022679"/>
    </source>
</evidence>
<feature type="transmembrane region" description="Helical" evidence="13">
    <location>
        <begin position="771"/>
        <end position="792"/>
    </location>
</feature>
<dbReference type="SMART" id="SM00388">
    <property type="entry name" value="HisKA"/>
    <property type="match status" value="1"/>
</dbReference>
<keyword evidence="9" id="KW-0805">Transcription regulation</keyword>
<keyword evidence="6 17" id="KW-0418">Kinase</keyword>
<dbReference type="Pfam" id="PF12833">
    <property type="entry name" value="HTH_18"/>
    <property type="match status" value="1"/>
</dbReference>
<dbReference type="Gene3D" id="1.10.10.60">
    <property type="entry name" value="Homeodomain-like"/>
    <property type="match status" value="1"/>
</dbReference>
<dbReference type="InterPro" id="IPR011006">
    <property type="entry name" value="CheY-like_superfamily"/>
</dbReference>
<dbReference type="InterPro" id="IPR005467">
    <property type="entry name" value="His_kinase_dom"/>
</dbReference>
<dbReference type="SUPFAM" id="SSF47384">
    <property type="entry name" value="Homodimeric domain of signal transducing histidine kinase"/>
    <property type="match status" value="1"/>
</dbReference>
<dbReference type="Proteomes" id="UP000004095">
    <property type="component" value="Unassembled WGS sequence"/>
</dbReference>
<sequence length="1356" mass="154215">MLYVVILNNFIYQAKLLLFTTSLMRITVTIALLSTLLLNGCGVFAQPQFNVKHYTTDNGLPHNIGYGLLQDRKGYIWIGTDDGLARFDGKSFKVYRTDDGLLSNYIIDIVEDRQGVLWLGSWKGGVNCIKDDSVFTPTLNKPLFRVAYIAKDKNQLFLSDLGNTVRHYTLNKNQWLNRPSGLVYLTHDTTLTYAQKKQTKKLINVLNVQIHLASDGTPLFFGKFPGVWQYQNDQIFTPFCSNIIRNDSITHLSQDTQGRYWLGTQGKILIIDAQKQLDKTYHHLPNESIYSIKVASSGVIYFLTNYHKFSHRGFYSYNPTTQELTDLKKALKLKTTPVAIEIDKEDNVWLTTNGDGVYCISPSLFQHYDQKDGLPNVFIRNVKEDNAGNIYVGTIDGLVRYQNGKFVNQQVLDHSSRYQVLRMFLDRRHNVLTSVAPSELNTSNNIFLYKVAHKTSTKLYNASFYNPSYVDQQNRLWSFTNKSIFWYPYPKKSPFKVPYYYFKKGLIVSQIFEHEGQHWLASNQGLLAFDTHKRPNLRFLDTLNTRQGLISNDVNVVKKAPDGALWIGTKTGLCRLKNGQITCFTQAKDGLIHNNCTQLEFDRYNRLWIGTLQGLSCFDGQSFINYSHKTGLIASDINCLFADSKQKLWVGTSKGISVLDIRASLKRIPLAKVYIDQLLLNDVPQEIHSTLRVNYPSNLKIYFNALSYTYPKGIRYQYRLNKGKWKNVPQQVIEYNAFEQGNYIIEIRAKKFNSGWSLPKNILLIVRPPMWLTWWAISLYIIVGLFMMWGVIRWRSATLVKEKLKLEQVVVQRTYELAQQKEEIASQAEKLKVLNQVQSNFFSGISHELRTPLTLIVEPAEKLLQYNQEEPGKRYTQTILGNAQRLLRLINQLMDFSKLESGKMTLQLSNNSLYQLLVEVIASFELLAQQKNIELKLTASNQALHYKFDHDKVEKVVFNLISNALKFTPTQGNIEVHLWQSPDEVKITVTDTGIGIAPADLPFVFDRFYQVDGSTTKNYPGTGIGLALVKELVELHEGSIEVTSQENKGSTFVVKFPFTSVSASEGISVVIDTPLYGTPVASTPLANASPEPGSQPGTINLPTVLVTEDNSELRQFIASELIGTYRVIEATNGAEGIERAIKQLPDLIITDIMMPQTDGFELVNTLRNNPATSHIPIIILSAKASPESKLKGLEIGSDDYLTKPFSSKELLLKVRNIIGRKEKLWQVFQQSLTKPNLPIEPSQVTATSMDEALLQKALEIVEVHLNNTAFDVTLFCQEMGMSRSSLHQKLKALTNMSTTEFIRSIRLKRAASLIQQQSGRIEEIAFQTGFNDVSYFNRCFKKQFGMTPKKYQQPNT</sequence>
<dbReference type="PROSITE" id="PS01124">
    <property type="entry name" value="HTH_ARAC_FAMILY_2"/>
    <property type="match status" value="1"/>
</dbReference>
<dbReference type="GO" id="GO:0005524">
    <property type="term" value="F:ATP binding"/>
    <property type="evidence" value="ECO:0007669"/>
    <property type="project" value="UniProtKB-KW"/>
</dbReference>
<protein>
    <recommendedName>
        <fullName evidence="2">histidine kinase</fullName>
        <ecNumber evidence="2">2.7.13.3</ecNumber>
    </recommendedName>
</protein>
<organism evidence="17 18">
    <name type="scientific">Microscilla marina ATCC 23134</name>
    <dbReference type="NCBI Taxonomy" id="313606"/>
    <lineage>
        <taxon>Bacteria</taxon>
        <taxon>Pseudomonadati</taxon>
        <taxon>Bacteroidota</taxon>
        <taxon>Cytophagia</taxon>
        <taxon>Cytophagales</taxon>
        <taxon>Microscillaceae</taxon>
        <taxon>Microscilla</taxon>
    </lineage>
</organism>
<dbReference type="SMART" id="SM00342">
    <property type="entry name" value="HTH_ARAC"/>
    <property type="match status" value="1"/>
</dbReference>
<keyword evidence="4" id="KW-0808">Transferase</keyword>
<keyword evidence="7" id="KW-0067">ATP-binding</keyword>
<dbReference type="Pfam" id="PF07495">
    <property type="entry name" value="Y_Y_Y"/>
    <property type="match status" value="1"/>
</dbReference>
<dbReference type="InterPro" id="IPR036097">
    <property type="entry name" value="HisK_dim/P_sf"/>
</dbReference>
<dbReference type="PROSITE" id="PS50109">
    <property type="entry name" value="HIS_KIN"/>
    <property type="match status" value="1"/>
</dbReference>
<dbReference type="CDD" id="cd00082">
    <property type="entry name" value="HisKA"/>
    <property type="match status" value="1"/>
</dbReference>
<dbReference type="InterPro" id="IPR004358">
    <property type="entry name" value="Sig_transdc_His_kin-like_C"/>
</dbReference>
<dbReference type="GO" id="GO:0003700">
    <property type="term" value="F:DNA-binding transcription factor activity"/>
    <property type="evidence" value="ECO:0007669"/>
    <property type="project" value="InterPro"/>
</dbReference>
<dbReference type="CDD" id="cd17574">
    <property type="entry name" value="REC_OmpR"/>
    <property type="match status" value="1"/>
</dbReference>
<evidence type="ECO:0000259" key="14">
    <source>
        <dbReference type="PROSITE" id="PS01124"/>
    </source>
</evidence>
<dbReference type="CDD" id="cd16922">
    <property type="entry name" value="HATPase_EvgS-ArcB-TorS-like"/>
    <property type="match status" value="1"/>
</dbReference>
<dbReference type="EMBL" id="AAWS01000006">
    <property type="protein sequence ID" value="EAY30524.1"/>
    <property type="molecule type" value="Genomic_DNA"/>
</dbReference>
<evidence type="ECO:0000256" key="6">
    <source>
        <dbReference type="ARBA" id="ARBA00022777"/>
    </source>
</evidence>
<dbReference type="InterPro" id="IPR003661">
    <property type="entry name" value="HisK_dim/P_dom"/>
</dbReference>
<dbReference type="SUPFAM" id="SSF52172">
    <property type="entry name" value="CheY-like"/>
    <property type="match status" value="1"/>
</dbReference>
<dbReference type="Gene3D" id="1.10.287.130">
    <property type="match status" value="1"/>
</dbReference>
<dbReference type="FunFam" id="3.30.565.10:FF:000037">
    <property type="entry name" value="Hybrid sensor histidine kinase/response regulator"/>
    <property type="match status" value="1"/>
</dbReference>
<gene>
    <name evidence="17" type="ORF">M23134_03160</name>
</gene>
<evidence type="ECO:0000256" key="5">
    <source>
        <dbReference type="ARBA" id="ARBA00022741"/>
    </source>
</evidence>
<evidence type="ECO:0000256" key="10">
    <source>
        <dbReference type="ARBA" id="ARBA00023125"/>
    </source>
</evidence>
<dbReference type="InterPro" id="IPR018060">
    <property type="entry name" value="HTH_AraC"/>
</dbReference>
<evidence type="ECO:0000313" key="17">
    <source>
        <dbReference type="EMBL" id="EAY30524.1"/>
    </source>
</evidence>
<dbReference type="EC" id="2.7.13.3" evidence="2"/>
<keyword evidence="13" id="KW-1133">Transmembrane helix</keyword>
<evidence type="ECO:0000313" key="18">
    <source>
        <dbReference type="Proteomes" id="UP000004095"/>
    </source>
</evidence>
<evidence type="ECO:0000256" key="8">
    <source>
        <dbReference type="ARBA" id="ARBA00023012"/>
    </source>
</evidence>
<keyword evidence="10" id="KW-0238">DNA-binding</keyword>
<accession>A1ZGA7</accession>
<evidence type="ECO:0000256" key="3">
    <source>
        <dbReference type="ARBA" id="ARBA00022553"/>
    </source>
</evidence>
<evidence type="ECO:0000256" key="1">
    <source>
        <dbReference type="ARBA" id="ARBA00000085"/>
    </source>
</evidence>
<evidence type="ECO:0000256" key="7">
    <source>
        <dbReference type="ARBA" id="ARBA00022840"/>
    </source>
</evidence>
<dbReference type="SMART" id="SM00387">
    <property type="entry name" value="HATPase_c"/>
    <property type="match status" value="1"/>
</dbReference>
<dbReference type="eggNOG" id="COG5002">
    <property type="taxonomic scope" value="Bacteria"/>
</dbReference>
<dbReference type="InterPro" id="IPR018062">
    <property type="entry name" value="HTH_AraC-typ_CS"/>
</dbReference>
<dbReference type="InterPro" id="IPR001789">
    <property type="entry name" value="Sig_transdc_resp-reg_receiver"/>
</dbReference>
<dbReference type="InterPro" id="IPR011123">
    <property type="entry name" value="Y_Y_Y"/>
</dbReference>
<dbReference type="FunFam" id="1.10.10.60:FF:000284">
    <property type="entry name" value="Two-component system sensor histidine kinase/response regulator"/>
    <property type="match status" value="1"/>
</dbReference>
<dbReference type="PANTHER" id="PTHR43547">
    <property type="entry name" value="TWO-COMPONENT HISTIDINE KINASE"/>
    <property type="match status" value="1"/>
</dbReference>
<dbReference type="Pfam" id="PF02518">
    <property type="entry name" value="HATPase_c"/>
    <property type="match status" value="1"/>
</dbReference>
<dbReference type="Pfam" id="PF00072">
    <property type="entry name" value="Response_reg"/>
    <property type="match status" value="1"/>
</dbReference>
<feature type="domain" description="Response regulatory" evidence="16">
    <location>
        <begin position="1103"/>
        <end position="1218"/>
    </location>
</feature>
<dbReference type="Pfam" id="PF07494">
    <property type="entry name" value="Reg_prop"/>
    <property type="match status" value="1"/>
</dbReference>
<dbReference type="PROSITE" id="PS00041">
    <property type="entry name" value="HTH_ARAC_FAMILY_1"/>
    <property type="match status" value="1"/>
</dbReference>
<dbReference type="SUPFAM" id="SSF63829">
    <property type="entry name" value="Calcium-dependent phosphotriesterase"/>
    <property type="match status" value="3"/>
</dbReference>
<feature type="modified residue" description="4-aspartylphosphate" evidence="12">
    <location>
        <position position="1151"/>
    </location>
</feature>
<keyword evidence="11" id="KW-0804">Transcription</keyword>
<evidence type="ECO:0000256" key="13">
    <source>
        <dbReference type="SAM" id="Phobius"/>
    </source>
</evidence>
<dbReference type="Gene3D" id="2.130.10.10">
    <property type="entry name" value="YVTN repeat-like/Quinoprotein amine dehydrogenase"/>
    <property type="match status" value="2"/>
</dbReference>